<evidence type="ECO:0000313" key="3">
    <source>
        <dbReference type="EMBL" id="MBW6399838.1"/>
    </source>
</evidence>
<evidence type="ECO:0000256" key="1">
    <source>
        <dbReference type="SAM" id="Phobius"/>
    </source>
</evidence>
<feature type="transmembrane region" description="Helical" evidence="1">
    <location>
        <begin position="133"/>
        <end position="156"/>
    </location>
</feature>
<dbReference type="PANTHER" id="PTHR23028">
    <property type="entry name" value="ACETYLTRANSFERASE"/>
    <property type="match status" value="1"/>
</dbReference>
<reference evidence="3 4" key="1">
    <citation type="submission" date="2021-07" db="EMBL/GenBank/DDBJ databases">
        <authorList>
            <person name="So Y."/>
        </authorList>
    </citation>
    <scope>NUCLEOTIDE SEQUENCE [LARGE SCALE GENOMIC DNA]</scope>
    <source>
        <strain evidence="3 4">HJA6</strain>
    </source>
</reference>
<feature type="transmembrane region" description="Helical" evidence="1">
    <location>
        <begin position="54"/>
        <end position="72"/>
    </location>
</feature>
<evidence type="ECO:0000313" key="4">
    <source>
        <dbReference type="Proteomes" id="UP001196565"/>
    </source>
</evidence>
<feature type="transmembrane region" description="Helical" evidence="1">
    <location>
        <begin position="309"/>
        <end position="326"/>
    </location>
</feature>
<feature type="transmembrane region" description="Helical" evidence="1">
    <location>
        <begin position="338"/>
        <end position="359"/>
    </location>
</feature>
<dbReference type="GO" id="GO:0016746">
    <property type="term" value="F:acyltransferase activity"/>
    <property type="evidence" value="ECO:0007669"/>
    <property type="project" value="UniProtKB-KW"/>
</dbReference>
<dbReference type="InterPro" id="IPR050879">
    <property type="entry name" value="Acyltransferase_3"/>
</dbReference>
<feature type="transmembrane region" description="Helical" evidence="1">
    <location>
        <begin position="209"/>
        <end position="231"/>
    </location>
</feature>
<keyword evidence="1" id="KW-0812">Transmembrane</keyword>
<feature type="transmembrane region" description="Helical" evidence="1">
    <location>
        <begin position="168"/>
        <end position="197"/>
    </location>
</feature>
<keyword evidence="3" id="KW-0808">Transferase</keyword>
<sequence>MVAGQSRNFTIDVLRGISISVVLILHFHLSYSLIESPLGVVLPADAISAVARNGNYGVTMFFVISGFLITSTTIRRYGSLATVDVPGFYAFRFARIVPCLLLALVLIAGLGALGQPAFVNAAKPGWPEVSMPVAVLSVLTFWHNILMQYAWYFNYAMNVYWSLSVEEMFYLVFPIICIAIRRTGIIVIIWVAAIAYGPVYRYYHSDNEIYFMYAYQACFDAIAFGCCAALVARKISLKGMVGGVVRIAAAILVGATYLAGIRGHEVFGFTLVAAGTAILLVGADGERVPALLQRNRALAGLRWLGQRSYELYLFHIIVLGLMRSIWPRGTLAYGDKAPAFAAFVGLSALAAWAVSRFYAEPLNAGLRAAFLRTRELSARQAG</sequence>
<dbReference type="InterPro" id="IPR002656">
    <property type="entry name" value="Acyl_transf_3_dom"/>
</dbReference>
<organism evidence="3 4">
    <name type="scientific">Roseomonas alba</name>
    <dbReference type="NCBI Taxonomy" id="2846776"/>
    <lineage>
        <taxon>Bacteria</taxon>
        <taxon>Pseudomonadati</taxon>
        <taxon>Pseudomonadota</taxon>
        <taxon>Alphaproteobacteria</taxon>
        <taxon>Acetobacterales</taxon>
        <taxon>Roseomonadaceae</taxon>
        <taxon>Roseomonas</taxon>
    </lineage>
</organism>
<protein>
    <submittedName>
        <fullName evidence="3">Acyltransferase</fullName>
    </submittedName>
</protein>
<evidence type="ECO:0000259" key="2">
    <source>
        <dbReference type="Pfam" id="PF01757"/>
    </source>
</evidence>
<proteinExistence type="predicted"/>
<keyword evidence="1" id="KW-0472">Membrane</keyword>
<gene>
    <name evidence="3" type="ORF">KPL78_18410</name>
</gene>
<dbReference type="PANTHER" id="PTHR23028:SF53">
    <property type="entry name" value="ACYL_TRANSF_3 DOMAIN-CONTAINING PROTEIN"/>
    <property type="match status" value="1"/>
</dbReference>
<accession>A0ABS7AC15</accession>
<keyword evidence="1" id="KW-1133">Transmembrane helix</keyword>
<comment type="caution">
    <text evidence="3">The sequence shown here is derived from an EMBL/GenBank/DDBJ whole genome shotgun (WGS) entry which is preliminary data.</text>
</comment>
<dbReference type="EMBL" id="JAHYBZ010000006">
    <property type="protein sequence ID" value="MBW6399838.1"/>
    <property type="molecule type" value="Genomic_DNA"/>
</dbReference>
<feature type="transmembrane region" description="Helical" evidence="1">
    <location>
        <begin position="243"/>
        <end position="260"/>
    </location>
</feature>
<feature type="domain" description="Acyltransferase 3" evidence="2">
    <location>
        <begin position="11"/>
        <end position="354"/>
    </location>
</feature>
<keyword evidence="3" id="KW-0012">Acyltransferase</keyword>
<dbReference type="RefSeq" id="WP_219764428.1">
    <property type="nucleotide sequence ID" value="NZ_JAHYBZ010000006.1"/>
</dbReference>
<name>A0ABS7AC15_9PROT</name>
<feature type="transmembrane region" description="Helical" evidence="1">
    <location>
        <begin position="12"/>
        <end position="34"/>
    </location>
</feature>
<dbReference type="Proteomes" id="UP001196565">
    <property type="component" value="Unassembled WGS sequence"/>
</dbReference>
<feature type="transmembrane region" description="Helical" evidence="1">
    <location>
        <begin position="266"/>
        <end position="288"/>
    </location>
</feature>
<keyword evidence="4" id="KW-1185">Reference proteome</keyword>
<dbReference type="Pfam" id="PF01757">
    <property type="entry name" value="Acyl_transf_3"/>
    <property type="match status" value="1"/>
</dbReference>
<feature type="transmembrane region" description="Helical" evidence="1">
    <location>
        <begin position="93"/>
        <end position="113"/>
    </location>
</feature>